<dbReference type="InterPro" id="IPR036420">
    <property type="entry name" value="BRCT_dom_sf"/>
</dbReference>
<keyword evidence="6" id="KW-1133">Transmembrane helix</keyword>
<comment type="similarity">
    <text evidence="1">Belongs to the poly(ADP-ribose) glycohydrolase family.</text>
</comment>
<feature type="active site" evidence="4">
    <location>
        <position position="413"/>
    </location>
</feature>
<dbReference type="GO" id="GO:0005737">
    <property type="term" value="C:cytoplasm"/>
    <property type="evidence" value="ECO:0007669"/>
    <property type="project" value="TreeGrafter"/>
</dbReference>
<evidence type="ECO:0000259" key="8">
    <source>
        <dbReference type="Pfam" id="PF20811"/>
    </source>
</evidence>
<feature type="binding site" evidence="5">
    <location>
        <position position="411"/>
    </location>
    <ligand>
        <name>substrate</name>
    </ligand>
</feature>
<evidence type="ECO:0000256" key="4">
    <source>
        <dbReference type="PIRSR" id="PIRSR607724-1"/>
    </source>
</evidence>
<organism evidence="9">
    <name type="scientific">Aphanomyces invadans</name>
    <dbReference type="NCBI Taxonomy" id="157072"/>
    <lineage>
        <taxon>Eukaryota</taxon>
        <taxon>Sar</taxon>
        <taxon>Stramenopiles</taxon>
        <taxon>Oomycota</taxon>
        <taxon>Saprolegniomycetes</taxon>
        <taxon>Saprolegniales</taxon>
        <taxon>Verrucalvaceae</taxon>
        <taxon>Aphanomyces</taxon>
    </lineage>
</organism>
<evidence type="ECO:0000256" key="6">
    <source>
        <dbReference type="SAM" id="Phobius"/>
    </source>
</evidence>
<dbReference type="EMBL" id="KI913964">
    <property type="protein sequence ID" value="ETW00445.1"/>
    <property type="molecule type" value="Genomic_DNA"/>
</dbReference>
<dbReference type="EC" id="3.2.1.143" evidence="2"/>
<feature type="domain" description="PARG helical" evidence="8">
    <location>
        <begin position="233"/>
        <end position="341"/>
    </location>
</feature>
<evidence type="ECO:0000313" key="9">
    <source>
        <dbReference type="EMBL" id="ETW00445.1"/>
    </source>
</evidence>
<reference evidence="9" key="1">
    <citation type="submission" date="2013-12" db="EMBL/GenBank/DDBJ databases">
        <title>The Genome Sequence of Aphanomyces invadans NJM9701.</title>
        <authorList>
            <consortium name="The Broad Institute Genomics Platform"/>
            <person name="Russ C."/>
            <person name="Tyler B."/>
            <person name="van West P."/>
            <person name="Dieguez-Uribeondo J."/>
            <person name="Young S.K."/>
            <person name="Zeng Q."/>
            <person name="Gargeya S."/>
            <person name="Fitzgerald M."/>
            <person name="Abouelleil A."/>
            <person name="Alvarado L."/>
            <person name="Chapman S.B."/>
            <person name="Gainer-Dewar J."/>
            <person name="Goldberg J."/>
            <person name="Griggs A."/>
            <person name="Gujja S."/>
            <person name="Hansen M."/>
            <person name="Howarth C."/>
            <person name="Imamovic A."/>
            <person name="Ireland A."/>
            <person name="Larimer J."/>
            <person name="McCowan C."/>
            <person name="Murphy C."/>
            <person name="Pearson M."/>
            <person name="Poon T.W."/>
            <person name="Priest M."/>
            <person name="Roberts A."/>
            <person name="Saif S."/>
            <person name="Shea T."/>
            <person name="Sykes S."/>
            <person name="Wortman J."/>
            <person name="Nusbaum C."/>
            <person name="Birren B."/>
        </authorList>
    </citation>
    <scope>NUCLEOTIDE SEQUENCE [LARGE SCALE GENOMIC DNA]</scope>
    <source>
        <strain evidence="9">NJM9701</strain>
    </source>
</reference>
<dbReference type="RefSeq" id="XP_008870580.1">
    <property type="nucleotide sequence ID" value="XM_008872358.1"/>
</dbReference>
<proteinExistence type="inferred from homology"/>
<dbReference type="SUPFAM" id="SSF52113">
    <property type="entry name" value="BRCT domain"/>
    <property type="match status" value="1"/>
</dbReference>
<dbReference type="GO" id="GO:0009225">
    <property type="term" value="P:nucleotide-sugar metabolic process"/>
    <property type="evidence" value="ECO:0007669"/>
    <property type="project" value="TreeGrafter"/>
</dbReference>
<feature type="transmembrane region" description="Helical" evidence="6">
    <location>
        <begin position="234"/>
        <end position="255"/>
    </location>
</feature>
<feature type="binding site" evidence="5">
    <location>
        <position position="397"/>
    </location>
    <ligand>
        <name>substrate</name>
    </ligand>
</feature>
<dbReference type="GO" id="GO:0006282">
    <property type="term" value="P:regulation of DNA repair"/>
    <property type="evidence" value="ECO:0007669"/>
    <property type="project" value="InterPro"/>
</dbReference>
<keyword evidence="6" id="KW-0472">Membrane</keyword>
<dbReference type="GO" id="GO:0005634">
    <property type="term" value="C:nucleus"/>
    <property type="evidence" value="ECO:0007669"/>
    <property type="project" value="TreeGrafter"/>
</dbReference>
<evidence type="ECO:0000256" key="3">
    <source>
        <dbReference type="ARBA" id="ARBA00022801"/>
    </source>
</evidence>
<dbReference type="RefSeq" id="XP_008870581.1">
    <property type="nucleotide sequence ID" value="XM_008872359.1"/>
</dbReference>
<name>A0A024U2M2_9STRA</name>
<dbReference type="STRING" id="157072.A0A024U2M2"/>
<feature type="active site" evidence="4">
    <location>
        <position position="412"/>
    </location>
</feature>
<sequence length="629" mass="70103">MKRVKRKRHTPKAVAANVPNKLDFFKKRPQKVTTGMDEVKSGANSALSLFLGWTFTCLGLSKVEEYKVKTIVHLHGGRMENGDNSDGGSRNLRRFTTCSHVVTGYWFPVSPLTNGSATYVTLHWLERVHATGSIPHEKSMLFHPPLFPSSSTLALLAYPATFQDTFDAAIHVELPCVPTSVFCDSIPRWPYIVALLTRPIPDMDALEQTIHFITGRTTPLRCLRRALEDYIDTSLFFGVTLPYMMDLAVALPHLFTCPLRLLTKQSVATVELTKRQAACLLVHAFLCTFSDASDSFNHFQFFELFAPPTPPSWTAEDTDLTMVQKLVTVLHYFDRVAADNAAPGAAAYNQQRVTYSRYVLNATRDGNPSSEAWASVQVHADGAIENHAGALQVDFANKYAGGGVLGHGCVQEEIRFVINPECIVACVLTEVLDSNECFVIHGTEQYAAYTGYGSTFAYAGDVQDTVPVNSNGVRDTIIVGIDANKYYRNNAWHQYRPEDIQRELGKATVGFQPLPDENESRRPVATGNWGCGVFHGDVELKFVLQWLAASAHRRPMHYYTFGNSNLAHRIDQFVQTVAASALTVSDLRTWLLETQTPMNLGGYMRQHRRKNPSVFAWITTIVQRVNAAN</sequence>
<evidence type="ECO:0000259" key="7">
    <source>
        <dbReference type="Pfam" id="PF05028"/>
    </source>
</evidence>
<dbReference type="AlphaFoldDB" id="A0A024U2M2"/>
<dbReference type="InterPro" id="IPR046372">
    <property type="entry name" value="PARG_cat_C"/>
</dbReference>
<dbReference type="VEuPathDB" id="FungiDB:H310_07071"/>
<dbReference type="GeneID" id="20084121"/>
<dbReference type="GO" id="GO:0004649">
    <property type="term" value="F:poly(ADP-ribose) glycohydrolase activity"/>
    <property type="evidence" value="ECO:0007669"/>
    <property type="project" value="UniProtKB-EC"/>
</dbReference>
<dbReference type="PANTHER" id="PTHR12837:SF0">
    <property type="entry name" value="POLY(ADP-RIBOSE) GLYCOHYDROLASE"/>
    <property type="match status" value="1"/>
</dbReference>
<dbReference type="PANTHER" id="PTHR12837">
    <property type="entry name" value="POLY ADP-RIBOSE GLYCOHYDROLASE"/>
    <property type="match status" value="1"/>
</dbReference>
<dbReference type="InterPro" id="IPR007724">
    <property type="entry name" value="Poly_GlycHdrlase"/>
</dbReference>
<dbReference type="Gene3D" id="3.40.50.10190">
    <property type="entry name" value="BRCT domain"/>
    <property type="match status" value="1"/>
</dbReference>
<feature type="active site" evidence="4">
    <location>
        <position position="394"/>
    </location>
</feature>
<evidence type="ECO:0000256" key="1">
    <source>
        <dbReference type="ARBA" id="ARBA00009545"/>
    </source>
</evidence>
<gene>
    <name evidence="9" type="ORF">H310_07071</name>
</gene>
<dbReference type="EMBL" id="KI913964">
    <property type="protein sequence ID" value="ETW00446.1"/>
    <property type="molecule type" value="Genomic_DNA"/>
</dbReference>
<dbReference type="GO" id="GO:0005975">
    <property type="term" value="P:carbohydrate metabolic process"/>
    <property type="evidence" value="ECO:0007669"/>
    <property type="project" value="InterPro"/>
</dbReference>
<feature type="binding site" evidence="5">
    <location>
        <position position="452"/>
    </location>
    <ligand>
        <name>substrate</name>
    </ligand>
</feature>
<evidence type="ECO:0000256" key="2">
    <source>
        <dbReference type="ARBA" id="ARBA00012255"/>
    </source>
</evidence>
<keyword evidence="6" id="KW-0812">Transmembrane</keyword>
<dbReference type="InterPro" id="IPR048362">
    <property type="entry name" value="PARG_helical"/>
</dbReference>
<feature type="domain" description="PARG catalytic Macro" evidence="7">
    <location>
        <begin position="369"/>
        <end position="567"/>
    </location>
</feature>
<evidence type="ECO:0000256" key="5">
    <source>
        <dbReference type="PIRSR" id="PIRSR607724-2"/>
    </source>
</evidence>
<dbReference type="GO" id="GO:1990966">
    <property type="term" value="P:ATP generation from poly-ADP-D-ribose"/>
    <property type="evidence" value="ECO:0007669"/>
    <property type="project" value="TreeGrafter"/>
</dbReference>
<dbReference type="Pfam" id="PF05028">
    <property type="entry name" value="PARG_cat_C"/>
    <property type="match status" value="1"/>
</dbReference>
<dbReference type="OrthoDB" id="1937899at2759"/>
<protein>
    <recommendedName>
        <fullName evidence="2">poly(ADP-ribose) glycohydrolase</fullName>
        <ecNumber evidence="2">3.2.1.143</ecNumber>
    </recommendedName>
</protein>
<accession>A0A024U2M2</accession>
<dbReference type="eggNOG" id="KOG2064">
    <property type="taxonomic scope" value="Eukaryota"/>
</dbReference>
<dbReference type="Pfam" id="PF20811">
    <property type="entry name" value="PARG_cat_N"/>
    <property type="match status" value="1"/>
</dbReference>
<keyword evidence="3" id="KW-0378">Hydrolase</keyword>